<sequence length="175" mass="19410">MFYLSEASVIEMRNGHIVKTLIGSVAEGVNDVVCSFSPSGEYVFYYHSGHKTLRVFRVLDCQLIGVFRPHATITCWSYDPDGLFIIIGAQDGSLLTVVLNDPLTKEETLARIATLPCRYHLAEFLHIPVDCQNDVDMFDLKNLGAVTAAVTRFKSLLDNKKRGGVAKKSHVCSVM</sequence>
<dbReference type="PANTHER" id="PTHR19871:SF14">
    <property type="entry name" value="DUF4062 DOMAIN-CONTAINING PROTEIN"/>
    <property type="match status" value="1"/>
</dbReference>
<dbReference type="SUPFAM" id="SSF50960">
    <property type="entry name" value="TolB, C-terminal domain"/>
    <property type="match status" value="1"/>
</dbReference>
<dbReference type="InterPro" id="IPR052752">
    <property type="entry name" value="NACHT-WD_repeat"/>
</dbReference>
<organism evidence="2 3">
    <name type="scientific">Caenorhabditis japonica</name>
    <dbReference type="NCBI Taxonomy" id="281687"/>
    <lineage>
        <taxon>Eukaryota</taxon>
        <taxon>Metazoa</taxon>
        <taxon>Ecdysozoa</taxon>
        <taxon>Nematoda</taxon>
        <taxon>Chromadorea</taxon>
        <taxon>Rhabditida</taxon>
        <taxon>Rhabditina</taxon>
        <taxon>Rhabditomorpha</taxon>
        <taxon>Rhabditoidea</taxon>
        <taxon>Rhabditidae</taxon>
        <taxon>Peloderinae</taxon>
        <taxon>Caenorhabditis</taxon>
    </lineage>
</organism>
<name>A0A8R1EJ33_CAEJA</name>
<dbReference type="EnsemblMetazoa" id="CJA36115.1">
    <property type="protein sequence ID" value="CJA36115.1"/>
    <property type="gene ID" value="WBGene00211962"/>
</dbReference>
<accession>A0A8R1EJ33</accession>
<evidence type="ECO:0000313" key="2">
    <source>
        <dbReference type="EnsemblMetazoa" id="CJA36115.1"/>
    </source>
</evidence>
<reference evidence="2" key="2">
    <citation type="submission" date="2022-06" db="UniProtKB">
        <authorList>
            <consortium name="EnsemblMetazoa"/>
        </authorList>
    </citation>
    <scope>IDENTIFICATION</scope>
    <source>
        <strain evidence="2">DF5081</strain>
    </source>
</reference>
<dbReference type="Pfam" id="PF23586">
    <property type="entry name" value="Beta-prop_NWD2_C"/>
    <property type="match status" value="1"/>
</dbReference>
<dbReference type="Proteomes" id="UP000005237">
    <property type="component" value="Unassembled WGS sequence"/>
</dbReference>
<dbReference type="AlphaFoldDB" id="A0A8R1EJ33"/>
<protein>
    <recommendedName>
        <fullName evidence="1">NWD2 C-terminal beta-propeller domain-containing protein</fullName>
    </recommendedName>
</protein>
<dbReference type="PANTHER" id="PTHR19871">
    <property type="entry name" value="BETA TRANSDUCIN-RELATED PROTEIN"/>
    <property type="match status" value="1"/>
</dbReference>
<evidence type="ECO:0000313" key="3">
    <source>
        <dbReference type="Proteomes" id="UP000005237"/>
    </source>
</evidence>
<dbReference type="InterPro" id="IPR056534">
    <property type="entry name" value="Beta-prop_NWD2_C"/>
</dbReference>
<dbReference type="InterPro" id="IPR015943">
    <property type="entry name" value="WD40/YVTN_repeat-like_dom_sf"/>
</dbReference>
<reference evidence="3" key="1">
    <citation type="submission" date="2010-08" db="EMBL/GenBank/DDBJ databases">
        <authorList>
            <consortium name="Caenorhabditis japonica Sequencing Consortium"/>
            <person name="Wilson R.K."/>
        </authorList>
    </citation>
    <scope>NUCLEOTIDE SEQUENCE [LARGE SCALE GENOMIC DNA]</scope>
    <source>
        <strain evidence="3">DF5081</strain>
    </source>
</reference>
<dbReference type="Gene3D" id="2.130.10.10">
    <property type="entry name" value="YVTN repeat-like/Quinoprotein amine dehydrogenase"/>
    <property type="match status" value="1"/>
</dbReference>
<proteinExistence type="predicted"/>
<evidence type="ECO:0000259" key="1">
    <source>
        <dbReference type="Pfam" id="PF23586"/>
    </source>
</evidence>
<keyword evidence="3" id="KW-1185">Reference proteome</keyword>
<feature type="domain" description="NWD2 C-terminal beta-propeller" evidence="1">
    <location>
        <begin position="9"/>
        <end position="97"/>
    </location>
</feature>